<dbReference type="PROSITE" id="PS00086">
    <property type="entry name" value="CYTOCHROME_P450"/>
    <property type="match status" value="1"/>
</dbReference>
<dbReference type="EMBL" id="JBHSRF010000034">
    <property type="protein sequence ID" value="MFC6083843.1"/>
    <property type="molecule type" value="Genomic_DNA"/>
</dbReference>
<gene>
    <name evidence="3" type="ORF">ACFP1K_21935</name>
</gene>
<protein>
    <submittedName>
        <fullName evidence="3">Cytochrome P450</fullName>
    </submittedName>
</protein>
<proteinExistence type="inferred from homology"/>
<comment type="similarity">
    <text evidence="1 2">Belongs to the cytochrome P450 family.</text>
</comment>
<dbReference type="Gene3D" id="1.10.630.10">
    <property type="entry name" value="Cytochrome P450"/>
    <property type="match status" value="1"/>
</dbReference>
<keyword evidence="2" id="KW-0408">Iron</keyword>
<keyword evidence="2" id="KW-0349">Heme</keyword>
<dbReference type="InterPro" id="IPR017972">
    <property type="entry name" value="Cyt_P450_CS"/>
</dbReference>
<evidence type="ECO:0000256" key="1">
    <source>
        <dbReference type="ARBA" id="ARBA00010617"/>
    </source>
</evidence>
<reference evidence="4" key="1">
    <citation type="journal article" date="2019" name="Int. J. Syst. Evol. Microbiol.">
        <title>The Global Catalogue of Microorganisms (GCM) 10K type strain sequencing project: providing services to taxonomists for standard genome sequencing and annotation.</title>
        <authorList>
            <consortium name="The Broad Institute Genomics Platform"/>
            <consortium name="The Broad Institute Genome Sequencing Center for Infectious Disease"/>
            <person name="Wu L."/>
            <person name="Ma J."/>
        </authorList>
    </citation>
    <scope>NUCLEOTIDE SEQUENCE [LARGE SCALE GENOMIC DNA]</scope>
    <source>
        <strain evidence="4">JCM 30346</strain>
    </source>
</reference>
<keyword evidence="2" id="KW-0560">Oxidoreductase</keyword>
<organism evidence="3 4">
    <name type="scientific">Sphaerisporangium aureirubrum</name>
    <dbReference type="NCBI Taxonomy" id="1544736"/>
    <lineage>
        <taxon>Bacteria</taxon>
        <taxon>Bacillati</taxon>
        <taxon>Actinomycetota</taxon>
        <taxon>Actinomycetes</taxon>
        <taxon>Streptosporangiales</taxon>
        <taxon>Streptosporangiaceae</taxon>
        <taxon>Sphaerisporangium</taxon>
    </lineage>
</organism>
<keyword evidence="2" id="KW-0503">Monooxygenase</keyword>
<evidence type="ECO:0000313" key="3">
    <source>
        <dbReference type="EMBL" id="MFC6083843.1"/>
    </source>
</evidence>
<keyword evidence="2" id="KW-0479">Metal-binding</keyword>
<comment type="caution">
    <text evidence="3">The sequence shown here is derived from an EMBL/GenBank/DDBJ whole genome shotgun (WGS) entry which is preliminary data.</text>
</comment>
<dbReference type="Pfam" id="PF00067">
    <property type="entry name" value="p450"/>
    <property type="match status" value="1"/>
</dbReference>
<evidence type="ECO:0000256" key="2">
    <source>
        <dbReference type="RuleBase" id="RU000461"/>
    </source>
</evidence>
<dbReference type="Proteomes" id="UP001596137">
    <property type="component" value="Unassembled WGS sequence"/>
</dbReference>
<dbReference type="PANTHER" id="PTHR46696:SF1">
    <property type="entry name" value="CYTOCHROME P450 YJIB-RELATED"/>
    <property type="match status" value="1"/>
</dbReference>
<dbReference type="InterPro" id="IPR036396">
    <property type="entry name" value="Cyt_P450_sf"/>
</dbReference>
<evidence type="ECO:0000313" key="4">
    <source>
        <dbReference type="Proteomes" id="UP001596137"/>
    </source>
</evidence>
<keyword evidence="4" id="KW-1185">Reference proteome</keyword>
<sequence length="422" mass="46468">MTAADLHFSPFDPEQTKDPYPIWDRLRGECPVYKSSMGSDEWMVDDAEDAGAVYVVTKHEDVAYILEHPDKFSSGEDKNGPGIPPEVLEELAKGLPLSTTLYNTDPPEHTRMRTLVGQGLSQQRVAENAPLTRAAAEELAAGLTGGSAELLEQYVRPLANRALLDFLGVPRDEQDQVLQWNGLWEMLFIPGLPVEDQRQAAAQIVEYQRWYERAVEDRRASPRQDMLTRLALAEADAGDKLSMAEIAWCTMELISAGAANTVDGLANVLLVLLSEPKRWEAVLADRDLLAGAVEEGLRLEGPTQWLPRTAAGDIELSGTRIPKGAMVAVTYQAANRDPEAFPSPESYDPQRPGLARHVAFGRGAHYCVGAGWSRMAIRTGIEVLLDTIPDARLPEDFEPEFYLPIPVLRCVTSLPVSWPTTG</sequence>
<name>A0ABW1NLL8_9ACTN</name>
<dbReference type="PANTHER" id="PTHR46696">
    <property type="entry name" value="P450, PUTATIVE (EUROFUNG)-RELATED"/>
    <property type="match status" value="1"/>
</dbReference>
<dbReference type="InterPro" id="IPR002397">
    <property type="entry name" value="Cyt_P450_B"/>
</dbReference>
<accession>A0ABW1NLL8</accession>
<dbReference type="PRINTS" id="PR00359">
    <property type="entry name" value="BP450"/>
</dbReference>
<dbReference type="SUPFAM" id="SSF48264">
    <property type="entry name" value="Cytochrome P450"/>
    <property type="match status" value="1"/>
</dbReference>
<dbReference type="RefSeq" id="WP_380756264.1">
    <property type="nucleotide sequence ID" value="NZ_JBHSRF010000034.1"/>
</dbReference>
<dbReference type="InterPro" id="IPR001128">
    <property type="entry name" value="Cyt_P450"/>
</dbReference>